<sequence>MFENFFAQPTWPAAVTTLAAAILTVMLTAVVNARNIRFTQAFQRHGAAMAEQAAATASTLADLKTIELENAAATKYADIVERRAARLHEDFADLLSIVEWMLQTPPIDTDEDRRQLVRLSNAISLAISPRGAFAEELNIQLGHLREAAAQGASYLVARPDFLTSFQFNAWRIVDAEYDRAAESVSSGRTVPRSRLKPFRHGR</sequence>
<comment type="caution">
    <text evidence="2">The sequence shown here is derived from an EMBL/GenBank/DDBJ whole genome shotgun (WGS) entry which is preliminary data.</text>
</comment>
<evidence type="ECO:0000313" key="2">
    <source>
        <dbReference type="EMBL" id="RIV80483.1"/>
    </source>
</evidence>
<keyword evidence="1" id="KW-0472">Membrane</keyword>
<dbReference type="Proteomes" id="UP000265366">
    <property type="component" value="Unassembled WGS sequence"/>
</dbReference>
<proteinExistence type="predicted"/>
<dbReference type="AlphaFoldDB" id="A0A3A1P097"/>
<feature type="transmembrane region" description="Helical" evidence="1">
    <location>
        <begin position="12"/>
        <end position="33"/>
    </location>
</feature>
<accession>A0A3A1P097</accession>
<keyword evidence="1" id="KW-0812">Transmembrane</keyword>
<dbReference type="EMBL" id="QXFM01000142">
    <property type="protein sequence ID" value="RIV80483.1"/>
    <property type="molecule type" value="Genomic_DNA"/>
</dbReference>
<dbReference type="RefSeq" id="WP_119594789.1">
    <property type="nucleotide sequence ID" value="NZ_QXFM01000142.1"/>
</dbReference>
<keyword evidence="3" id="KW-1185">Reference proteome</keyword>
<name>A0A3A1P097_9SPHN</name>
<protein>
    <submittedName>
        <fullName evidence="2">Uncharacterized protein</fullName>
    </submittedName>
</protein>
<reference evidence="2 3" key="1">
    <citation type="submission" date="2018-08" db="EMBL/GenBank/DDBJ databases">
        <title>Erythrobacter zhengii sp.nov., a bacterium isolated from deep-sea sediment.</title>
        <authorList>
            <person name="Fang C."/>
            <person name="Wu Y.-H."/>
            <person name="Sun C."/>
            <person name="Wang H."/>
            <person name="Cheng H."/>
            <person name="Meng F.-X."/>
            <person name="Wang C.-S."/>
            <person name="Xu X.-W."/>
        </authorList>
    </citation>
    <scope>NUCLEOTIDE SEQUENCE [LARGE SCALE GENOMIC DNA]</scope>
    <source>
        <strain evidence="2 3">CCTCC AB 2015396</strain>
    </source>
</reference>
<gene>
    <name evidence="2" type="ORF">D2V17_19420</name>
</gene>
<dbReference type="OrthoDB" id="8482269at2"/>
<organism evidence="2 3">
    <name type="scientific">Aurantiacibacter xanthus</name>
    <dbReference type="NCBI Taxonomy" id="1784712"/>
    <lineage>
        <taxon>Bacteria</taxon>
        <taxon>Pseudomonadati</taxon>
        <taxon>Pseudomonadota</taxon>
        <taxon>Alphaproteobacteria</taxon>
        <taxon>Sphingomonadales</taxon>
        <taxon>Erythrobacteraceae</taxon>
        <taxon>Aurantiacibacter</taxon>
    </lineage>
</organism>
<evidence type="ECO:0000256" key="1">
    <source>
        <dbReference type="SAM" id="Phobius"/>
    </source>
</evidence>
<keyword evidence="1" id="KW-1133">Transmembrane helix</keyword>
<evidence type="ECO:0000313" key="3">
    <source>
        <dbReference type="Proteomes" id="UP000265366"/>
    </source>
</evidence>